<protein>
    <recommendedName>
        <fullName evidence="3">Cytochrome c oxidase polypeptide VIII</fullName>
    </recommendedName>
</protein>
<dbReference type="EnsemblMetazoa" id="PPAI007946-RA">
    <property type="protein sequence ID" value="PPAI007946-PA"/>
    <property type="gene ID" value="PPAI007946"/>
</dbReference>
<dbReference type="InterPro" id="IPR003205">
    <property type="entry name" value="Cyt_c_oxidase_su8"/>
</dbReference>
<dbReference type="GO" id="GO:0005739">
    <property type="term" value="C:mitochondrion"/>
    <property type="evidence" value="ECO:0007669"/>
    <property type="project" value="GOC"/>
</dbReference>
<name>A0A1B0DIG1_PHLPP</name>
<accession>A0A1B0DIG1</accession>
<proteinExistence type="predicted"/>
<reference evidence="1" key="1">
    <citation type="submission" date="2022-08" db="UniProtKB">
        <authorList>
            <consortium name="EnsemblMetazoa"/>
        </authorList>
    </citation>
    <scope>IDENTIFICATION</scope>
    <source>
        <strain evidence="1">Israel</strain>
    </source>
</reference>
<dbReference type="Proteomes" id="UP000092462">
    <property type="component" value="Unassembled WGS sequence"/>
</dbReference>
<evidence type="ECO:0008006" key="3">
    <source>
        <dbReference type="Google" id="ProtNLM"/>
    </source>
</evidence>
<dbReference type="GO" id="GO:0006123">
    <property type="term" value="P:mitochondrial electron transport, cytochrome c to oxygen"/>
    <property type="evidence" value="ECO:0007669"/>
    <property type="project" value="InterPro"/>
</dbReference>
<keyword evidence="2" id="KW-1185">Reference proteome</keyword>
<sequence>MISSRLLGVVARNAVQQRSISVVAGPPRVKMSKAEHFVLASIMMGSFVTVPLWILAHIREYRGIA</sequence>
<dbReference type="EMBL" id="AJVK01062504">
    <property type="status" value="NOT_ANNOTATED_CDS"/>
    <property type="molecule type" value="Genomic_DNA"/>
</dbReference>
<organism evidence="1 2">
    <name type="scientific">Phlebotomus papatasi</name>
    <name type="common">Sandfly</name>
    <dbReference type="NCBI Taxonomy" id="29031"/>
    <lineage>
        <taxon>Eukaryota</taxon>
        <taxon>Metazoa</taxon>
        <taxon>Ecdysozoa</taxon>
        <taxon>Arthropoda</taxon>
        <taxon>Hexapoda</taxon>
        <taxon>Insecta</taxon>
        <taxon>Pterygota</taxon>
        <taxon>Neoptera</taxon>
        <taxon>Endopterygota</taxon>
        <taxon>Diptera</taxon>
        <taxon>Nematocera</taxon>
        <taxon>Psychodoidea</taxon>
        <taxon>Psychodidae</taxon>
        <taxon>Phlebotomus</taxon>
        <taxon>Phlebotomus</taxon>
    </lineage>
</organism>
<dbReference type="VEuPathDB" id="VectorBase:PPAI007946"/>
<evidence type="ECO:0000313" key="1">
    <source>
        <dbReference type="EnsemblMetazoa" id="PPAI007946-PA"/>
    </source>
</evidence>
<dbReference type="Pfam" id="PF02285">
    <property type="entry name" value="COX8"/>
    <property type="match status" value="1"/>
</dbReference>
<evidence type="ECO:0000313" key="2">
    <source>
        <dbReference type="Proteomes" id="UP000092462"/>
    </source>
</evidence>
<dbReference type="AlphaFoldDB" id="A0A1B0DIG1"/>